<dbReference type="GO" id="GO:0046872">
    <property type="term" value="F:metal ion binding"/>
    <property type="evidence" value="ECO:0007669"/>
    <property type="project" value="UniProtKB-KW"/>
</dbReference>
<dbReference type="SMR" id="A0A835H334"/>
<feature type="region of interest" description="Disordered" evidence="10">
    <location>
        <begin position="584"/>
        <end position="605"/>
    </location>
</feature>
<comment type="subcellular location">
    <subcellularLocation>
        <location evidence="1">Nucleus</location>
    </subcellularLocation>
</comment>
<dbReference type="FunFam" id="2.20.25.80:FF:000006">
    <property type="entry name" value="WRKY transcription factor"/>
    <property type="match status" value="3"/>
</dbReference>
<evidence type="ECO:0000256" key="4">
    <source>
        <dbReference type="ARBA" id="ARBA00022833"/>
    </source>
</evidence>
<dbReference type="Gene3D" id="2.20.25.80">
    <property type="entry name" value="WRKY domain"/>
    <property type="match status" value="4"/>
</dbReference>
<dbReference type="GO" id="GO:0005634">
    <property type="term" value="C:nucleus"/>
    <property type="evidence" value="ECO:0007669"/>
    <property type="project" value="UniProtKB-SubCell"/>
</dbReference>
<evidence type="ECO:0000256" key="2">
    <source>
        <dbReference type="ARBA" id="ARBA00022723"/>
    </source>
</evidence>
<comment type="similarity">
    <text evidence="9">Belongs to the WRKY group I family.</text>
</comment>
<keyword evidence="3" id="KW-0677">Repeat</keyword>
<dbReference type="PANTHER" id="PTHR31221">
    <property type="entry name" value="WRKY TRANSCRIPTION FACTOR PROTEIN 1-RELATED"/>
    <property type="match status" value="1"/>
</dbReference>
<evidence type="ECO:0000256" key="3">
    <source>
        <dbReference type="ARBA" id="ARBA00022737"/>
    </source>
</evidence>
<feature type="compositionally biased region" description="Basic and acidic residues" evidence="10">
    <location>
        <begin position="488"/>
        <end position="503"/>
    </location>
</feature>
<feature type="compositionally biased region" description="Polar residues" evidence="10">
    <location>
        <begin position="25"/>
        <end position="37"/>
    </location>
</feature>
<comment type="caution">
    <text evidence="12">The sequence shown here is derived from an EMBL/GenBank/DDBJ whole genome shotgun (WGS) entry which is preliminary data.</text>
</comment>
<dbReference type="EMBL" id="JADFTS010000009">
    <property type="protein sequence ID" value="KAF9590867.1"/>
    <property type="molecule type" value="Genomic_DNA"/>
</dbReference>
<evidence type="ECO:0000256" key="1">
    <source>
        <dbReference type="ARBA" id="ARBA00004123"/>
    </source>
</evidence>
<reference evidence="12 13" key="1">
    <citation type="submission" date="2020-10" db="EMBL/GenBank/DDBJ databases">
        <title>The Coptis chinensis genome and diversification of protoberbering-type alkaloids.</title>
        <authorList>
            <person name="Wang B."/>
            <person name="Shu S."/>
            <person name="Song C."/>
            <person name="Liu Y."/>
        </authorList>
    </citation>
    <scope>NUCLEOTIDE SEQUENCE [LARGE SCALE GENOMIC DNA]</scope>
    <source>
        <strain evidence="12">HL-2020</strain>
        <tissue evidence="12">Leaf</tissue>
    </source>
</reference>
<evidence type="ECO:0000256" key="9">
    <source>
        <dbReference type="ARBA" id="ARBA00061157"/>
    </source>
</evidence>
<dbReference type="PANTHER" id="PTHR31221:SF193">
    <property type="entry name" value="WRKY TRANSCRIPTION FACTOR PROTEIN 1-RELATED"/>
    <property type="match status" value="1"/>
</dbReference>
<feature type="domain" description="WRKY" evidence="11">
    <location>
        <begin position="612"/>
        <end position="676"/>
    </location>
</feature>
<dbReference type="InterPro" id="IPR036576">
    <property type="entry name" value="WRKY_dom_sf"/>
</dbReference>
<feature type="region of interest" description="Disordered" evidence="10">
    <location>
        <begin position="1"/>
        <end position="38"/>
    </location>
</feature>
<feature type="region of interest" description="Disordered" evidence="10">
    <location>
        <begin position="482"/>
        <end position="503"/>
    </location>
</feature>
<organism evidence="12 13">
    <name type="scientific">Coptis chinensis</name>
    <dbReference type="NCBI Taxonomy" id="261450"/>
    <lineage>
        <taxon>Eukaryota</taxon>
        <taxon>Viridiplantae</taxon>
        <taxon>Streptophyta</taxon>
        <taxon>Embryophyta</taxon>
        <taxon>Tracheophyta</taxon>
        <taxon>Spermatophyta</taxon>
        <taxon>Magnoliopsida</taxon>
        <taxon>Ranunculales</taxon>
        <taxon>Ranunculaceae</taxon>
        <taxon>Coptidoideae</taxon>
        <taxon>Coptis</taxon>
    </lineage>
</organism>
<keyword evidence="4" id="KW-0862">Zinc</keyword>
<sequence>MDGGKAFAESKNLHYESSMPVEGQCDSQTFEYSSSVENETKEATSRELTLSVYEPNVVAVDNVNLRSDELIEVPVAVAELHQGHSLDTGVQDVQSNLKGIGPSRSWEDGYNWRKYGQKHIKGNEFPRSYYKCSHPKCLVKKQVEQSQDGQITDVIYKGKHDHPKPQSMSQLAAGTVSPVQGEKLNEISCLKSTEDKSSNGSSQTINHLMPNTVPELPKPNVSPELGFVVPSDNNVNEGAQLTGIRDEIEGDNDPESKRQCLEFNTEMTSSIGANHGQHKESVQAHQNQAQAIVSSSSNVDVIAAYGSREMTVYETAHDLASDMVSSKALGPLEVDMDDSQKRQEADICVQSMQTDHRGTNPSVTPDRFWGDGYNWRKYGQKHIKGSEFPRSYYRCTHPNCQMKKQLECSHDGQITEIIYKGEHNHPKPQPSSHISVGRILSVQEEGFERFDKSLNGHGQTTHLNELNHTPELNLVQASDSNVQLEGSKSNRTDDNVEHESDLDSKYKHLAVTKDSSNGISAGFNHQDCKPFVEVQGQSKAWVSSTSVKNKNIAAPSRELAPSLTVSNSPVYMVTSRGIVPVGVDKEDKRQRQNTGNGIDIEESTPSGLSLSMTERLLENAYHWRKYGQKNIKGSEFPRSYYRCTHPNCQVKMHLERSHDGRVIEIIYKGKHDHPKPQPITRMAIEKSLPGDVQTSVNVNRTRIPKLSPIRQCVEKVETEDEKFIRSCNGVEEDDDTESKRKKDIGEMVLTPVVRTPREPRVVVETLSEVDVVDDGYRWQKYGRKMVKGNPNPRNYYRCSNGGCSVKKHVERAANKPEAVVTTYEGKHNHDLPPPRTAGNDTAGLLSYSNCSNGALGRRPGELVSNGVDAEIMDRSSPEYGMYGGQEIMDVDPIQIQYDITGADVIDPATVSAHNGDLKEDADQDNAENMEC</sequence>
<proteinExistence type="inferred from homology"/>
<dbReference type="AlphaFoldDB" id="A0A835H334"/>
<dbReference type="OrthoDB" id="1854295at2759"/>
<keyword evidence="6" id="KW-0238">DNA-binding</keyword>
<name>A0A835H334_9MAGN</name>
<accession>A0A835H334</accession>
<evidence type="ECO:0000259" key="11">
    <source>
        <dbReference type="PROSITE" id="PS50811"/>
    </source>
</evidence>
<evidence type="ECO:0000256" key="6">
    <source>
        <dbReference type="ARBA" id="ARBA00023125"/>
    </source>
</evidence>
<keyword evidence="5" id="KW-0805">Transcription regulation</keyword>
<evidence type="ECO:0000256" key="5">
    <source>
        <dbReference type="ARBA" id="ARBA00023015"/>
    </source>
</evidence>
<evidence type="ECO:0000256" key="7">
    <source>
        <dbReference type="ARBA" id="ARBA00023163"/>
    </source>
</evidence>
<dbReference type="SUPFAM" id="SSF118290">
    <property type="entry name" value="WRKY DNA-binding domain"/>
    <property type="match status" value="4"/>
</dbReference>
<dbReference type="Pfam" id="PF03106">
    <property type="entry name" value="WRKY"/>
    <property type="match status" value="4"/>
</dbReference>
<dbReference type="InterPro" id="IPR044810">
    <property type="entry name" value="WRKY_plant"/>
</dbReference>
<dbReference type="PROSITE" id="PS50811">
    <property type="entry name" value="WRKY"/>
    <property type="match status" value="4"/>
</dbReference>
<protein>
    <recommendedName>
        <fullName evidence="11">WRKY domain-containing protein</fullName>
    </recommendedName>
</protein>
<keyword evidence="8" id="KW-0539">Nucleus</keyword>
<evidence type="ECO:0000256" key="8">
    <source>
        <dbReference type="ARBA" id="ARBA00023242"/>
    </source>
</evidence>
<feature type="domain" description="WRKY" evidence="11">
    <location>
        <begin position="107"/>
        <end position="165"/>
    </location>
</feature>
<dbReference type="FunFam" id="2.20.25.80:FF:000003">
    <property type="entry name" value="WRKY transcription factor 57"/>
    <property type="match status" value="1"/>
</dbReference>
<dbReference type="Proteomes" id="UP000631114">
    <property type="component" value="Unassembled WGS sequence"/>
</dbReference>
<keyword evidence="7" id="KW-0804">Transcription</keyword>
<feature type="domain" description="WRKY" evidence="11">
    <location>
        <begin position="364"/>
        <end position="428"/>
    </location>
</feature>
<evidence type="ECO:0000313" key="12">
    <source>
        <dbReference type="EMBL" id="KAF9590867.1"/>
    </source>
</evidence>
<dbReference type="SMART" id="SM00774">
    <property type="entry name" value="WRKY"/>
    <property type="match status" value="4"/>
</dbReference>
<evidence type="ECO:0000256" key="10">
    <source>
        <dbReference type="SAM" id="MobiDB-lite"/>
    </source>
</evidence>
<dbReference type="InterPro" id="IPR003657">
    <property type="entry name" value="WRKY_dom"/>
</dbReference>
<dbReference type="GO" id="GO:0043565">
    <property type="term" value="F:sequence-specific DNA binding"/>
    <property type="evidence" value="ECO:0007669"/>
    <property type="project" value="InterPro"/>
</dbReference>
<gene>
    <name evidence="12" type="ORF">IFM89_039176</name>
</gene>
<keyword evidence="13" id="KW-1185">Reference proteome</keyword>
<feature type="domain" description="WRKY" evidence="11">
    <location>
        <begin position="767"/>
        <end position="832"/>
    </location>
</feature>
<evidence type="ECO:0000313" key="13">
    <source>
        <dbReference type="Proteomes" id="UP000631114"/>
    </source>
</evidence>
<keyword evidence="2" id="KW-0479">Metal-binding</keyword>
<dbReference type="GO" id="GO:0003700">
    <property type="term" value="F:DNA-binding transcription factor activity"/>
    <property type="evidence" value="ECO:0007669"/>
    <property type="project" value="InterPro"/>
</dbReference>